<evidence type="ECO:0000256" key="1">
    <source>
        <dbReference type="ARBA" id="ARBA00022801"/>
    </source>
</evidence>
<keyword evidence="3" id="KW-1185">Reference proteome</keyword>
<dbReference type="InterPro" id="IPR007312">
    <property type="entry name" value="Phosphoesterase"/>
</dbReference>
<organism evidence="2 3">
    <name type="scientific">Oidiodendron maius (strain Zn)</name>
    <dbReference type="NCBI Taxonomy" id="913774"/>
    <lineage>
        <taxon>Eukaryota</taxon>
        <taxon>Fungi</taxon>
        <taxon>Dikarya</taxon>
        <taxon>Ascomycota</taxon>
        <taxon>Pezizomycotina</taxon>
        <taxon>Leotiomycetes</taxon>
        <taxon>Leotiomycetes incertae sedis</taxon>
        <taxon>Myxotrichaceae</taxon>
        <taxon>Oidiodendron</taxon>
    </lineage>
</organism>
<dbReference type="OrthoDB" id="5135119at2759"/>
<protein>
    <recommendedName>
        <fullName evidence="4">Phosphoesterase</fullName>
    </recommendedName>
</protein>
<evidence type="ECO:0000313" key="3">
    <source>
        <dbReference type="Proteomes" id="UP000054321"/>
    </source>
</evidence>
<dbReference type="Proteomes" id="UP000054321">
    <property type="component" value="Unassembled WGS sequence"/>
</dbReference>
<gene>
    <name evidence="2" type="ORF">OIDMADRAFT_26013</name>
</gene>
<dbReference type="SUPFAM" id="SSF53649">
    <property type="entry name" value="Alkaline phosphatase-like"/>
    <property type="match status" value="1"/>
</dbReference>
<dbReference type="AlphaFoldDB" id="A0A0C3DTQ5"/>
<dbReference type="InParanoid" id="A0A0C3DTQ5"/>
<dbReference type="PANTHER" id="PTHR31956:SF1">
    <property type="entry name" value="NON-SPECIFIC PHOSPHOLIPASE C1"/>
    <property type="match status" value="1"/>
</dbReference>
<reference evidence="2 3" key="1">
    <citation type="submission" date="2014-04" db="EMBL/GenBank/DDBJ databases">
        <authorList>
            <consortium name="DOE Joint Genome Institute"/>
            <person name="Kuo A."/>
            <person name="Martino E."/>
            <person name="Perotto S."/>
            <person name="Kohler A."/>
            <person name="Nagy L.G."/>
            <person name="Floudas D."/>
            <person name="Copeland A."/>
            <person name="Barry K.W."/>
            <person name="Cichocki N."/>
            <person name="Veneault-Fourrey C."/>
            <person name="LaButti K."/>
            <person name="Lindquist E.A."/>
            <person name="Lipzen A."/>
            <person name="Lundell T."/>
            <person name="Morin E."/>
            <person name="Murat C."/>
            <person name="Sun H."/>
            <person name="Tunlid A."/>
            <person name="Henrissat B."/>
            <person name="Grigoriev I.V."/>
            <person name="Hibbett D.S."/>
            <person name="Martin F."/>
            <person name="Nordberg H.P."/>
            <person name="Cantor M.N."/>
            <person name="Hua S.X."/>
        </authorList>
    </citation>
    <scope>NUCLEOTIDE SEQUENCE [LARGE SCALE GENOMIC DNA]</scope>
    <source>
        <strain evidence="2 3">Zn</strain>
    </source>
</reference>
<dbReference type="HOGENOM" id="CLU_029943_2_0_1"/>
<dbReference type="GO" id="GO:0042578">
    <property type="term" value="F:phosphoric ester hydrolase activity"/>
    <property type="evidence" value="ECO:0007669"/>
    <property type="project" value="UniProtKB-ARBA"/>
</dbReference>
<dbReference type="Gene3D" id="3.40.720.10">
    <property type="entry name" value="Alkaline Phosphatase, subunit A"/>
    <property type="match status" value="2"/>
</dbReference>
<evidence type="ECO:0000313" key="2">
    <source>
        <dbReference type="EMBL" id="KIN05458.1"/>
    </source>
</evidence>
<dbReference type="PANTHER" id="PTHR31956">
    <property type="entry name" value="NON-SPECIFIC PHOSPHOLIPASE C4-RELATED"/>
    <property type="match status" value="1"/>
</dbReference>
<dbReference type="InterPro" id="IPR017850">
    <property type="entry name" value="Alkaline_phosphatase_core_sf"/>
</dbReference>
<keyword evidence="1" id="KW-0378">Hydrolase</keyword>
<name>A0A0C3DTQ5_OIDMZ</name>
<evidence type="ECO:0008006" key="4">
    <source>
        <dbReference type="Google" id="ProtNLM"/>
    </source>
</evidence>
<accession>A0A0C3DTQ5</accession>
<dbReference type="STRING" id="913774.A0A0C3DTQ5"/>
<reference evidence="3" key="2">
    <citation type="submission" date="2015-01" db="EMBL/GenBank/DDBJ databases">
        <title>Evolutionary Origins and Diversification of the Mycorrhizal Mutualists.</title>
        <authorList>
            <consortium name="DOE Joint Genome Institute"/>
            <consortium name="Mycorrhizal Genomics Consortium"/>
            <person name="Kohler A."/>
            <person name="Kuo A."/>
            <person name="Nagy L.G."/>
            <person name="Floudas D."/>
            <person name="Copeland A."/>
            <person name="Barry K.W."/>
            <person name="Cichocki N."/>
            <person name="Veneault-Fourrey C."/>
            <person name="LaButti K."/>
            <person name="Lindquist E.A."/>
            <person name="Lipzen A."/>
            <person name="Lundell T."/>
            <person name="Morin E."/>
            <person name="Murat C."/>
            <person name="Riley R."/>
            <person name="Ohm R."/>
            <person name="Sun H."/>
            <person name="Tunlid A."/>
            <person name="Henrissat B."/>
            <person name="Grigoriev I.V."/>
            <person name="Hibbett D.S."/>
            <person name="Martin F."/>
        </authorList>
    </citation>
    <scope>NUCLEOTIDE SEQUENCE [LARGE SCALE GENOMIC DNA]</scope>
    <source>
        <strain evidence="3">Zn</strain>
    </source>
</reference>
<dbReference type="GO" id="GO:0009395">
    <property type="term" value="P:phospholipid catabolic process"/>
    <property type="evidence" value="ECO:0007669"/>
    <property type="project" value="TreeGrafter"/>
</dbReference>
<dbReference type="Pfam" id="PF04185">
    <property type="entry name" value="Phosphoesterase"/>
    <property type="match status" value="1"/>
</dbReference>
<dbReference type="EMBL" id="KN832872">
    <property type="protein sequence ID" value="KIN05458.1"/>
    <property type="molecule type" value="Genomic_DNA"/>
</dbReference>
<sequence>MAILPQIKHVIVVMLENRSFDNICGWLYKPGTTPLPSQFLPPSSAKEYDGLKSPYFNPVNPLYFKGQSAKTVRVFDQAASTTDPDPDPQETFSNVTYQLFGPEAPSANATWPNLGFVVNYANHVNATSRNGHGDEDGPGPAPVKIMEPFSPAQLPVISALATNFAVSDRYFCSVPSQTWPNRSFVHAGTSNGNVNNGHIPNPFDWDVRNIFNVLQDLGMDWRVYSDTDVVPPLTRLMFPNLWTYGNGDHFHHFDTFKQDCASGNLAQYTFLEPSFLINPNDQHPPHDVVAGEKFLFDIWQAVSQSPAWFESLLIITYDEHGGTYDHVHPPFGAACPDAKSNPGKEGFTFDRFGVRVPTVLVSPWIQAGTVFRSPTAIPYDHTSLLATLRDWLAIPKDKMLTSARIAAAPTFEHVLTLQHARTDLPTIPLPATEVKPIDSSEEPNSIQKSLISAHAVQQGKDPAATVSNIQTRQDAIHFFKSNPPFTRPPTGD</sequence>
<proteinExistence type="predicted"/>